<proteinExistence type="predicted"/>
<keyword evidence="3" id="KW-1185">Reference proteome</keyword>
<dbReference type="EMBL" id="NPIC01000005">
    <property type="protein sequence ID" value="RDL36182.1"/>
    <property type="molecule type" value="Genomic_DNA"/>
</dbReference>
<protein>
    <recommendedName>
        <fullName evidence="1">Heterokaryon incompatibility domain-containing protein</fullName>
    </recommendedName>
</protein>
<dbReference type="Proteomes" id="UP000254866">
    <property type="component" value="Unassembled WGS sequence"/>
</dbReference>
<dbReference type="STRING" id="2656787.A0A370TKY0"/>
<sequence>MTQDSSDSCRFSTDPSITSLPLKDEFTRALDGLPVGQSKPELQIPSVKHESLYPEQDMKNESVSEESCLTNDDTDHIQPHMSNFQLGGNGICTVCQELFETIATMISMGARANCNSKFRRHYKSAMAVQESSQNGCKVCTLFIEAYGFKAFAKDCQVLEDAIGNIEPLNVPQIYLDTQKIPWTIALRLRDKLDHNQKMVLIAPVDEAPTYEIMRPSTSNYLPMAKDWLKECIDKHEHCIKPNRQVLPTRLLCLGGDSIRYMYQMFKAFNYNLQKCVPENELTKTFRDAIYITRSLGLEYLWIDSLCIIQDDDQDWLRESALMSGVYGGSTINIAAADSIDGNGGCLYDDMAIRTQRKAFRYRLRMPGLQDKRPWELSPIYLYPYCTSWSHLSSRAWTLQERFLAPRTLHFSRTDMLWECHEKEACSLFPDRLPQDLLFHQTYRKRASLASIWHLLVNLYSAAKLTRYSDKLVALSGLAQAVESETGDKYAAGMWRKDLEIQLLWYSLGEEVLFPRPPYQAPTVSAKHNHLTSSHSQSKRTLTFRFPSRSWAALNNAVTFPDVSVPVDTSTTHLYVHVHSVYTQPTGPSSLGQISGGLLTLSCSVLMRGTSTSHDNLDAEHQEVFEHQASAVALSFGGDTTVASIYWDIEEDHSGLLYFLPIVGRPPRSKSGRFKSIQGLVLRKHLQAENTVQYSRFGMFDFSFDVGLEDEDRIVRNYQAVLAIMRKQKQTTPKSDFAKTLDRNMGFPEECQFIEII</sequence>
<dbReference type="PANTHER" id="PTHR33112">
    <property type="entry name" value="DOMAIN PROTEIN, PUTATIVE-RELATED"/>
    <property type="match status" value="1"/>
</dbReference>
<comment type="caution">
    <text evidence="2">The sequence shown here is derived from an EMBL/GenBank/DDBJ whole genome shotgun (WGS) entry which is preliminary data.</text>
</comment>
<gene>
    <name evidence="2" type="ORF">BP5553_06794</name>
</gene>
<feature type="domain" description="Heterokaryon incompatibility" evidence="1">
    <location>
        <begin position="277"/>
        <end position="400"/>
    </location>
</feature>
<evidence type="ECO:0000259" key="1">
    <source>
        <dbReference type="Pfam" id="PF06985"/>
    </source>
</evidence>
<accession>A0A370TKY0</accession>
<dbReference type="GeneID" id="43599643"/>
<name>A0A370TKY0_9HELO</name>
<reference evidence="2 3" key="1">
    <citation type="journal article" date="2018" name="IMA Fungus">
        <title>IMA Genome-F 9: Draft genome sequence of Annulohypoxylon stygium, Aspergillus mulundensis, Berkeleyomyces basicola (syn. Thielaviopsis basicola), Ceratocystis smalleyi, two Cercospora beticola strains, Coleophoma cylindrospora, Fusarium fracticaudum, Phialophora cf. hyalina, and Morchella septimelata.</title>
        <authorList>
            <person name="Wingfield B.D."/>
            <person name="Bills G.F."/>
            <person name="Dong Y."/>
            <person name="Huang W."/>
            <person name="Nel W.J."/>
            <person name="Swalarsk-Parry B.S."/>
            <person name="Vaghefi N."/>
            <person name="Wilken P.M."/>
            <person name="An Z."/>
            <person name="de Beer Z.W."/>
            <person name="De Vos L."/>
            <person name="Chen L."/>
            <person name="Duong T.A."/>
            <person name="Gao Y."/>
            <person name="Hammerbacher A."/>
            <person name="Kikkert J.R."/>
            <person name="Li Y."/>
            <person name="Li H."/>
            <person name="Li K."/>
            <person name="Li Q."/>
            <person name="Liu X."/>
            <person name="Ma X."/>
            <person name="Naidoo K."/>
            <person name="Pethybridge S.J."/>
            <person name="Sun J."/>
            <person name="Steenkamp E.T."/>
            <person name="van der Nest M.A."/>
            <person name="van Wyk S."/>
            <person name="Wingfield M.J."/>
            <person name="Xiong C."/>
            <person name="Yue Q."/>
            <person name="Zhang X."/>
        </authorList>
    </citation>
    <scope>NUCLEOTIDE SEQUENCE [LARGE SCALE GENOMIC DNA]</scope>
    <source>
        <strain evidence="2 3">BP 5553</strain>
    </source>
</reference>
<dbReference type="RefSeq" id="XP_031868838.1">
    <property type="nucleotide sequence ID" value="XM_032015417.1"/>
</dbReference>
<dbReference type="AlphaFoldDB" id="A0A370TKY0"/>
<dbReference type="PANTHER" id="PTHR33112:SF8">
    <property type="entry name" value="HETEROKARYON INCOMPATIBILITY DOMAIN-CONTAINING PROTEIN"/>
    <property type="match status" value="1"/>
</dbReference>
<organism evidence="2 3">
    <name type="scientific">Venustampulla echinocandica</name>
    <dbReference type="NCBI Taxonomy" id="2656787"/>
    <lineage>
        <taxon>Eukaryota</taxon>
        <taxon>Fungi</taxon>
        <taxon>Dikarya</taxon>
        <taxon>Ascomycota</taxon>
        <taxon>Pezizomycotina</taxon>
        <taxon>Leotiomycetes</taxon>
        <taxon>Helotiales</taxon>
        <taxon>Pleuroascaceae</taxon>
        <taxon>Venustampulla</taxon>
    </lineage>
</organism>
<dbReference type="OrthoDB" id="3486565at2759"/>
<evidence type="ECO:0000313" key="3">
    <source>
        <dbReference type="Proteomes" id="UP000254866"/>
    </source>
</evidence>
<evidence type="ECO:0000313" key="2">
    <source>
        <dbReference type="EMBL" id="RDL36182.1"/>
    </source>
</evidence>
<dbReference type="Pfam" id="PF06985">
    <property type="entry name" value="HET"/>
    <property type="match status" value="1"/>
</dbReference>
<dbReference type="InterPro" id="IPR010730">
    <property type="entry name" value="HET"/>
</dbReference>